<dbReference type="InterPro" id="IPR050951">
    <property type="entry name" value="Retrovirus_Pol_polyprotein"/>
</dbReference>
<dbReference type="Pfam" id="PF00078">
    <property type="entry name" value="RVT_1"/>
    <property type="match status" value="1"/>
</dbReference>
<dbReference type="FunFam" id="3.30.70.270:FF:000020">
    <property type="entry name" value="Transposon Tf2-6 polyprotein-like Protein"/>
    <property type="match status" value="1"/>
</dbReference>
<dbReference type="SUPFAM" id="SSF56672">
    <property type="entry name" value="DNA/RNA polymerases"/>
    <property type="match status" value="1"/>
</dbReference>
<accession>C7C1Z1</accession>
<dbReference type="PROSITE" id="PS50994">
    <property type="entry name" value="INTEGRASE"/>
    <property type="match status" value="1"/>
</dbReference>
<dbReference type="EC" id="2.7.7.49" evidence="1"/>
<sequence length="1360" mass="153886">MEVGSKAEYVGSCDEPPVLTRRPLPPVLPLSCAKPLFHNIPVLTSGGDYEIWKLRLQTVLEGVSPAECFSQMIMALGDDMVRRATAAGFCKSNSILDNWAILDECFGGCQDASRHLRQFMDRQQRQDEPATDYLHELRYLASRALPSMSVATREEMICARFSQGLQDRDLQLQLLRFPVQRVSEALTVAQRFEDAAKSTTNPILFTIHDRQRPVSRGRNDSFHAAEPKKRNCYYCRRFGRFAVKCGHNRQIRAGERDFCVSVFNGHDFAPVTVLGRIEGMEKMMLIDTGASTSVVRRSFVSNIKVPLEPASRRHHLITADGSVIQAQFSTTLTLQFGGFLCKQRFLVCDYITWDIILGVDFLRKNRALVDFSTSCVLVGRHVVPIATTVRSKCIGTVDASNQPFVIEKVSIGSHLDRQTRDRVVSVLMKFREVFEENGLPGRTRAVWHEIDTGDHKPIKQYPRRVPIHYQPELDKMIKEMLKQKVIKPSTSPWASPIVLVKKKDNSLRLCVDYRRLNAIAKRDSFPLPRIDATLDALGGAQWFSTLDLASRYWQVEIRPKDRQKTAFVIPTGLYEFETMPFGLTNAPATFQRLIQTVLDGLVPKRCLIYLDDIIVHGRTIEQHMENLRIVLDRIRANGLKLMPNKCQFLKQSVTFLGHYITSRGVQTDCSKVQAVQSWPTPTSAAEVKSFMGLASYYRRFVANFAGIATPLHRLTEKGRKCLWTAECQSAFEELKAKLAATPILGFPDTSPGAGLFILDTDASDHAIGAVLSQISPGGQVKVISYGSRKLDKREVNYSTTRRELLALVYFMKHFRHYLLGRQFRVRTDHQALQWLNNFREADGQLARWQETLQEFDYVCEYRRGAQHLNADAMSRHPAPVKVVNSLLTADSEVDWGSLQAADPDLALVYARQQHGNNKPTSQEMKDMTTVARCICVKWGHLRLCNDVLYLTEPSKPPRLIVTRAKTSHVITRMHEQLGHAGTKKTEAAIRAQFWWPLIHRDVEEFCKSCDTCARVKSPSKHSRAKLIPMVTTAPYQRVGVDVMGPFPTSQHGNRYILVMVDYFTKWCEAVPIPQQDAATIAKVFINTWIARYGAPTALHSDQGPAFESYLIANVCSFFCIRKTRTTAYHPQGNGLVERTNRTLKMLLRSFVHQAPAANWDDLLPQCLLAYRSSVHSSTGFSPAQLLFGHKLKLPIEIQLPPHEADEREYVPYVRSLHKRLVTAYRLAHKNHLNASNHQRECYDRGSHGPEYRVGDRVWLYRPTCPPGQSTKLYAPWQGPFTIVARRSPVTFMLRHLNRPNDNVVVAHYNHLKPANTTSSSSLETPPVVAEYEVPPEGGDAYQIPRSGTKDSASLPRGGVV</sequence>
<dbReference type="Gene3D" id="3.30.70.270">
    <property type="match status" value="2"/>
</dbReference>
<dbReference type="InterPro" id="IPR036397">
    <property type="entry name" value="RNaseH_sf"/>
</dbReference>
<evidence type="ECO:0000256" key="9">
    <source>
        <dbReference type="SAM" id="MobiDB-lite"/>
    </source>
</evidence>
<evidence type="ECO:0000256" key="1">
    <source>
        <dbReference type="ARBA" id="ARBA00012493"/>
    </source>
</evidence>
<dbReference type="GO" id="GO:0015074">
    <property type="term" value="P:DNA integration"/>
    <property type="evidence" value="ECO:0007669"/>
    <property type="project" value="InterPro"/>
</dbReference>
<dbReference type="Pfam" id="PF13975">
    <property type="entry name" value="gag-asp_proteas"/>
    <property type="match status" value="1"/>
</dbReference>
<dbReference type="GO" id="GO:0003964">
    <property type="term" value="F:RNA-directed DNA polymerase activity"/>
    <property type="evidence" value="ECO:0007669"/>
    <property type="project" value="UniProtKB-KW"/>
</dbReference>
<dbReference type="InterPro" id="IPR021109">
    <property type="entry name" value="Peptidase_aspartic_dom_sf"/>
</dbReference>
<keyword evidence="6" id="KW-0255">Endonuclease</keyword>
<dbReference type="InterPro" id="IPR043128">
    <property type="entry name" value="Rev_trsase/Diguanyl_cyclase"/>
</dbReference>
<dbReference type="PANTHER" id="PTHR37984:SF5">
    <property type="entry name" value="PROTEIN NYNRIN-LIKE"/>
    <property type="match status" value="1"/>
</dbReference>
<dbReference type="Pfam" id="PF00665">
    <property type="entry name" value="rve"/>
    <property type="match status" value="1"/>
</dbReference>
<dbReference type="PROSITE" id="PS50878">
    <property type="entry name" value="RT_POL"/>
    <property type="match status" value="1"/>
</dbReference>
<dbReference type="Pfam" id="PF17917">
    <property type="entry name" value="RT_RNaseH"/>
    <property type="match status" value="1"/>
</dbReference>
<evidence type="ECO:0000259" key="11">
    <source>
        <dbReference type="PROSITE" id="PS50994"/>
    </source>
</evidence>
<dbReference type="Gene3D" id="2.40.70.10">
    <property type="entry name" value="Acid Proteases"/>
    <property type="match status" value="1"/>
</dbReference>
<dbReference type="Gene3D" id="1.10.340.70">
    <property type="match status" value="1"/>
</dbReference>
<dbReference type="InterPro" id="IPR000477">
    <property type="entry name" value="RT_dom"/>
</dbReference>
<dbReference type="FunFam" id="3.10.10.10:FF:000007">
    <property type="entry name" value="Retrovirus-related Pol polyprotein from transposon 17.6-like Protein"/>
    <property type="match status" value="1"/>
</dbReference>
<evidence type="ECO:0000313" key="12">
    <source>
        <dbReference type="EMBL" id="CAX83694.1"/>
    </source>
</evidence>
<dbReference type="Gene3D" id="3.10.10.10">
    <property type="entry name" value="HIV Type 1 Reverse Transcriptase, subunit A, domain 1"/>
    <property type="match status" value="1"/>
</dbReference>
<dbReference type="PANTHER" id="PTHR37984">
    <property type="entry name" value="PROTEIN CBG26694"/>
    <property type="match status" value="1"/>
</dbReference>
<dbReference type="GO" id="GO:0003676">
    <property type="term" value="F:nucleic acid binding"/>
    <property type="evidence" value="ECO:0007669"/>
    <property type="project" value="InterPro"/>
</dbReference>
<dbReference type="SUPFAM" id="SSF50630">
    <property type="entry name" value="Acid proteases"/>
    <property type="match status" value="1"/>
</dbReference>
<name>C7C1Z1_SCHJA</name>
<evidence type="ECO:0000259" key="10">
    <source>
        <dbReference type="PROSITE" id="PS50878"/>
    </source>
</evidence>
<evidence type="ECO:0000256" key="5">
    <source>
        <dbReference type="ARBA" id="ARBA00022722"/>
    </source>
</evidence>
<evidence type="ECO:0000256" key="8">
    <source>
        <dbReference type="ARBA" id="ARBA00022918"/>
    </source>
</evidence>
<evidence type="ECO:0000256" key="6">
    <source>
        <dbReference type="ARBA" id="ARBA00022759"/>
    </source>
</evidence>
<keyword evidence="4" id="KW-0548">Nucleotidyltransferase</keyword>
<feature type="region of interest" description="Disordered" evidence="9">
    <location>
        <begin position="1333"/>
        <end position="1360"/>
    </location>
</feature>
<keyword evidence="5" id="KW-0540">Nuclease</keyword>
<dbReference type="InterPro" id="IPR043502">
    <property type="entry name" value="DNA/RNA_pol_sf"/>
</dbReference>
<dbReference type="Gene3D" id="3.30.420.10">
    <property type="entry name" value="Ribonuclease H-like superfamily/Ribonuclease H"/>
    <property type="match status" value="1"/>
</dbReference>
<dbReference type="Gene3D" id="3.10.20.370">
    <property type="match status" value="1"/>
</dbReference>
<dbReference type="CDD" id="cd01647">
    <property type="entry name" value="RT_LTR"/>
    <property type="match status" value="1"/>
</dbReference>
<reference evidence="12" key="1">
    <citation type="journal article" date="2009" name="Nature">
        <title>The Schistosoma japonicum genome reveals features of host-parasite interplay.</title>
        <authorList>
            <person name="Liu F."/>
            <person name="Zhou Y."/>
            <person name="Wang Z.Q."/>
            <person name="Lu G."/>
            <person name="Zheng H."/>
            <person name="Brindley P.J."/>
            <person name="McManus D.P."/>
            <person name="Blair D."/>
            <person name="Zhang Q.H."/>
            <person name="Zhong Y."/>
            <person name="Wang S."/>
            <person name="Han Z.G."/>
            <person name="Chen Z."/>
        </authorList>
    </citation>
    <scope>NUCLEOTIDE SEQUENCE</scope>
</reference>
<dbReference type="GO" id="GO:0004519">
    <property type="term" value="F:endonuclease activity"/>
    <property type="evidence" value="ECO:0007669"/>
    <property type="project" value="UniProtKB-KW"/>
</dbReference>
<dbReference type="FunFam" id="1.10.340.70:FF:000001">
    <property type="entry name" value="Retrovirus-related Pol polyprotein from transposon gypsy-like Protein"/>
    <property type="match status" value="1"/>
</dbReference>
<keyword evidence="8" id="KW-0695">RNA-directed DNA polymerase</keyword>
<feature type="domain" description="Integrase catalytic" evidence="11">
    <location>
        <begin position="1030"/>
        <end position="1190"/>
    </location>
</feature>
<evidence type="ECO:0000256" key="4">
    <source>
        <dbReference type="ARBA" id="ARBA00022695"/>
    </source>
</evidence>
<keyword evidence="3" id="KW-0808">Transferase</keyword>
<dbReference type="GO" id="GO:0004190">
    <property type="term" value="F:aspartic-type endopeptidase activity"/>
    <property type="evidence" value="ECO:0007669"/>
    <property type="project" value="InterPro"/>
</dbReference>
<dbReference type="FunFam" id="3.10.20.370:FF:000001">
    <property type="entry name" value="Retrovirus-related Pol polyprotein from transposon 17.6-like protein"/>
    <property type="match status" value="1"/>
</dbReference>
<dbReference type="InterPro" id="IPR001969">
    <property type="entry name" value="Aspartic_peptidase_AS"/>
</dbReference>
<dbReference type="InterPro" id="IPR041588">
    <property type="entry name" value="Integrase_H2C2"/>
</dbReference>
<evidence type="ECO:0000256" key="2">
    <source>
        <dbReference type="ARBA" id="ARBA00022670"/>
    </source>
</evidence>
<keyword evidence="7" id="KW-0378">Hydrolase</keyword>
<dbReference type="CDD" id="cd00303">
    <property type="entry name" value="retropepsin_like"/>
    <property type="match status" value="1"/>
</dbReference>
<keyword evidence="2" id="KW-0645">Protease</keyword>
<dbReference type="CDD" id="cd09274">
    <property type="entry name" value="RNase_HI_RT_Ty3"/>
    <property type="match status" value="1"/>
</dbReference>
<protein>
    <recommendedName>
        <fullName evidence="1">RNA-directed DNA polymerase</fullName>
        <ecNumber evidence="1">2.7.7.49</ecNumber>
    </recommendedName>
</protein>
<dbReference type="EMBL" id="FN356206">
    <property type="protein sequence ID" value="CAX83694.1"/>
    <property type="molecule type" value="Genomic_DNA"/>
</dbReference>
<evidence type="ECO:0000256" key="3">
    <source>
        <dbReference type="ARBA" id="ARBA00022679"/>
    </source>
</evidence>
<dbReference type="PROSITE" id="PS00141">
    <property type="entry name" value="ASP_PROTEASE"/>
    <property type="match status" value="1"/>
</dbReference>
<dbReference type="InterPro" id="IPR001584">
    <property type="entry name" value="Integrase_cat-core"/>
</dbReference>
<dbReference type="FunFam" id="3.30.420.10:FF:000032">
    <property type="entry name" value="Retrovirus-related Pol polyprotein from transposon 297-like Protein"/>
    <property type="match status" value="1"/>
</dbReference>
<feature type="domain" description="Reverse transcriptase" evidence="10">
    <location>
        <begin position="481"/>
        <end position="660"/>
    </location>
</feature>
<proteinExistence type="predicted"/>
<organism evidence="12">
    <name type="scientific">Schistosoma japonicum</name>
    <name type="common">Blood fluke</name>
    <dbReference type="NCBI Taxonomy" id="6182"/>
    <lineage>
        <taxon>Eukaryota</taxon>
        <taxon>Metazoa</taxon>
        <taxon>Spiralia</taxon>
        <taxon>Lophotrochozoa</taxon>
        <taxon>Platyhelminthes</taxon>
        <taxon>Trematoda</taxon>
        <taxon>Digenea</taxon>
        <taxon>Strigeidida</taxon>
        <taxon>Schistosomatoidea</taxon>
        <taxon>Schistosomatidae</taxon>
        <taxon>Schistosoma</taxon>
    </lineage>
</organism>
<dbReference type="InterPro" id="IPR041373">
    <property type="entry name" value="RT_RNaseH"/>
</dbReference>
<dbReference type="Pfam" id="PF17921">
    <property type="entry name" value="Integrase_H2C2"/>
    <property type="match status" value="1"/>
</dbReference>
<dbReference type="SUPFAM" id="SSF53098">
    <property type="entry name" value="Ribonuclease H-like"/>
    <property type="match status" value="1"/>
</dbReference>
<dbReference type="GO" id="GO:0006508">
    <property type="term" value="P:proteolysis"/>
    <property type="evidence" value="ECO:0007669"/>
    <property type="project" value="UniProtKB-KW"/>
</dbReference>
<dbReference type="InterPro" id="IPR012337">
    <property type="entry name" value="RNaseH-like_sf"/>
</dbReference>
<evidence type="ECO:0000256" key="7">
    <source>
        <dbReference type="ARBA" id="ARBA00022801"/>
    </source>
</evidence>